<dbReference type="EnsemblMetazoa" id="G33705.1">
    <property type="protein sequence ID" value="G33705.1:cds"/>
    <property type="gene ID" value="G33705"/>
</dbReference>
<keyword evidence="3" id="KW-1185">Reference proteome</keyword>
<protein>
    <submittedName>
        <fullName evidence="2">Uncharacterized protein</fullName>
    </submittedName>
</protein>
<evidence type="ECO:0000256" key="1">
    <source>
        <dbReference type="SAM" id="MobiDB-lite"/>
    </source>
</evidence>
<dbReference type="InterPro" id="IPR027417">
    <property type="entry name" value="P-loop_NTPase"/>
</dbReference>
<evidence type="ECO:0000313" key="3">
    <source>
        <dbReference type="Proteomes" id="UP000005408"/>
    </source>
</evidence>
<name>A0A8W8MFL6_MAGGI</name>
<dbReference type="Gene3D" id="3.40.50.300">
    <property type="entry name" value="P-loop containing nucleotide triphosphate hydrolases"/>
    <property type="match status" value="1"/>
</dbReference>
<dbReference type="AlphaFoldDB" id="A0A8W8MFL6"/>
<feature type="region of interest" description="Disordered" evidence="1">
    <location>
        <begin position="108"/>
        <end position="135"/>
    </location>
</feature>
<sequence length="135" mass="14805">MAAPSITKLQEIFEVKKLSAEQEKATDSLLAKKDVFLSLLGQVVGNLCYMALPIFYEHSNSLDVQVMMPQVLILSPLLTIMKEQTDLLVLKGFTATFIGKDKSEDASILDGADRESGVPNTTGYCSEGTKESMRQ</sequence>
<accession>A0A8W8MFL6</accession>
<organism evidence="2 3">
    <name type="scientific">Magallana gigas</name>
    <name type="common">Pacific oyster</name>
    <name type="synonym">Crassostrea gigas</name>
    <dbReference type="NCBI Taxonomy" id="29159"/>
    <lineage>
        <taxon>Eukaryota</taxon>
        <taxon>Metazoa</taxon>
        <taxon>Spiralia</taxon>
        <taxon>Lophotrochozoa</taxon>
        <taxon>Mollusca</taxon>
        <taxon>Bivalvia</taxon>
        <taxon>Autobranchia</taxon>
        <taxon>Pteriomorphia</taxon>
        <taxon>Ostreida</taxon>
        <taxon>Ostreoidea</taxon>
        <taxon>Ostreidae</taxon>
        <taxon>Magallana</taxon>
    </lineage>
</organism>
<proteinExistence type="predicted"/>
<dbReference type="Proteomes" id="UP000005408">
    <property type="component" value="Unassembled WGS sequence"/>
</dbReference>
<reference evidence="2" key="1">
    <citation type="submission" date="2022-08" db="UniProtKB">
        <authorList>
            <consortium name="EnsemblMetazoa"/>
        </authorList>
    </citation>
    <scope>IDENTIFICATION</scope>
    <source>
        <strain evidence="2">05x7-T-G4-1.051#20</strain>
    </source>
</reference>
<evidence type="ECO:0000313" key="2">
    <source>
        <dbReference type="EnsemblMetazoa" id="G33705.1:cds"/>
    </source>
</evidence>